<dbReference type="Proteomes" id="UP000288102">
    <property type="component" value="Unassembled WGS sequence"/>
</dbReference>
<evidence type="ECO:0000313" key="1">
    <source>
        <dbReference type="EMBL" id="RUT70258.1"/>
    </source>
</evidence>
<accession>A0A434A767</accession>
<evidence type="ECO:0000313" key="2">
    <source>
        <dbReference type="Proteomes" id="UP000288102"/>
    </source>
</evidence>
<organism evidence="1 2">
    <name type="scientific">Flavobacterium cupreum</name>
    <dbReference type="NCBI Taxonomy" id="2133766"/>
    <lineage>
        <taxon>Bacteria</taxon>
        <taxon>Pseudomonadati</taxon>
        <taxon>Bacteroidota</taxon>
        <taxon>Flavobacteriia</taxon>
        <taxon>Flavobacteriales</taxon>
        <taxon>Flavobacteriaceae</taxon>
        <taxon>Flavobacterium</taxon>
    </lineage>
</organism>
<reference evidence="2" key="1">
    <citation type="journal article" date="2019" name="Syst. Appl. Microbiol.">
        <title>Flavobacterium circumlabens sp. nov. and Flavobacterium cupreum sp. nov., two psychrotrophic species isolated from Antarctic environmental samples.</title>
        <authorList>
            <person name="Kralova S."/>
            <person name="Busse H.-J."/>
            <person name="Svec P."/>
            <person name="Maslanova I."/>
            <person name="Stankova E."/>
            <person name="Bartak M."/>
            <person name="Sedlacek I."/>
        </authorList>
    </citation>
    <scope>NUCLEOTIDE SEQUENCE [LARGE SCALE GENOMIC DNA]</scope>
    <source>
        <strain evidence="2">CCM 8825</strain>
    </source>
</reference>
<gene>
    <name evidence="1" type="ORF">D0817_10585</name>
</gene>
<sequence>MLLITFFRQFIFHLEGKQNDAGLSQALLLNSEQNYVLNARLTNGCLDIYSIFTSIFLKIDTAFFAYAL</sequence>
<name>A0A434A767_9FLAO</name>
<dbReference type="EMBL" id="QWDM01000006">
    <property type="protein sequence ID" value="RUT70258.1"/>
    <property type="molecule type" value="Genomic_DNA"/>
</dbReference>
<keyword evidence="2" id="KW-1185">Reference proteome</keyword>
<comment type="caution">
    <text evidence="1">The sequence shown here is derived from an EMBL/GenBank/DDBJ whole genome shotgun (WGS) entry which is preliminary data.</text>
</comment>
<dbReference type="AlphaFoldDB" id="A0A434A767"/>
<proteinExistence type="predicted"/>
<protein>
    <submittedName>
        <fullName evidence="1">Uncharacterized protein</fullName>
    </submittedName>
</protein>